<sequence length="417" mass="47120">MVHRKLESTIVEMLESFRIVAINGPRQSGKTTLQKKIAKNKNMKYYTFDEATIFDTASSDPKGFIDYISKDENVAIDEVQMIPDIIPPIKMSVDEENRKGMFLLTGSSDMFKNSKIKESLAGRMVSFNLFPLSYSEINSRDINIIDKLFSDNFNKFDINFESISKEEFINAVINGGYPEVYNLPQKAKKAWYDFYIKARITKDIASIENVQVDTISHLSKLLKVLAGQVASLVNYSNIAKSIGIADKTVAKYIGLLEALYIIKLVPSYSNNTLKKVTKSPKVHFIDSGLASFLLNASVESSMIGKNEHLGNLVETFVYSELIKHQSFANEEVEIYHFRDQQKKEVDFVLESSSGDIVALEIKSGSNIKSEHFKGLLAIAKTIKNKNFKGIVFYGGDKVLPFKIEEYQFWAIPLKTLI</sequence>
<dbReference type="PANTHER" id="PTHR43566">
    <property type="entry name" value="CONSERVED PROTEIN"/>
    <property type="match status" value="1"/>
</dbReference>
<evidence type="ECO:0008006" key="5">
    <source>
        <dbReference type="Google" id="ProtNLM"/>
    </source>
</evidence>
<reference evidence="3 4" key="1">
    <citation type="submission" date="2017-01" db="EMBL/GenBank/DDBJ databases">
        <title>Genome sequencing of Arcobacter sp. LPB0137.</title>
        <authorList>
            <person name="Lee G.-W."/>
            <person name="Yi H."/>
        </authorList>
    </citation>
    <scope>NUCLEOTIDE SEQUENCE [LARGE SCALE GENOMIC DNA]</scope>
    <source>
        <strain evidence="3 4">LPB0137</strain>
    </source>
</reference>
<name>A0A1P8KP53_9BACT</name>
<dbReference type="SUPFAM" id="SSF52540">
    <property type="entry name" value="P-loop containing nucleoside triphosphate hydrolases"/>
    <property type="match status" value="1"/>
</dbReference>
<dbReference type="KEGG" id="alp:LPB137_10965"/>
<dbReference type="EMBL" id="CP019070">
    <property type="protein sequence ID" value="APW66330.1"/>
    <property type="molecule type" value="Genomic_DNA"/>
</dbReference>
<evidence type="ECO:0000313" key="3">
    <source>
        <dbReference type="EMBL" id="APW66330.1"/>
    </source>
</evidence>
<organism evidence="3 4">
    <name type="scientific">Poseidonibacter parvus</name>
    <dbReference type="NCBI Taxonomy" id="1850254"/>
    <lineage>
        <taxon>Bacteria</taxon>
        <taxon>Pseudomonadati</taxon>
        <taxon>Campylobacterota</taxon>
        <taxon>Epsilonproteobacteria</taxon>
        <taxon>Campylobacterales</taxon>
        <taxon>Arcobacteraceae</taxon>
        <taxon>Poseidonibacter</taxon>
    </lineage>
</organism>
<dbReference type="Pfam" id="PF13635">
    <property type="entry name" value="DUF4143"/>
    <property type="match status" value="1"/>
</dbReference>
<evidence type="ECO:0000259" key="2">
    <source>
        <dbReference type="Pfam" id="PF13635"/>
    </source>
</evidence>
<dbReference type="InterPro" id="IPR025420">
    <property type="entry name" value="DUF4143"/>
</dbReference>
<dbReference type="InterPro" id="IPR027417">
    <property type="entry name" value="P-loop_NTPase"/>
</dbReference>
<dbReference type="Proteomes" id="UP000186074">
    <property type="component" value="Chromosome"/>
</dbReference>
<dbReference type="PANTHER" id="PTHR43566:SF2">
    <property type="entry name" value="DUF4143 DOMAIN-CONTAINING PROTEIN"/>
    <property type="match status" value="1"/>
</dbReference>
<feature type="domain" description="AAA" evidence="1">
    <location>
        <begin position="17"/>
        <end position="137"/>
    </location>
</feature>
<feature type="domain" description="DUF4143" evidence="2">
    <location>
        <begin position="202"/>
        <end position="364"/>
    </location>
</feature>
<dbReference type="RefSeq" id="WP_076087971.1">
    <property type="nucleotide sequence ID" value="NZ_CP019070.1"/>
</dbReference>
<protein>
    <recommendedName>
        <fullName evidence="5">AAA family ATPase</fullName>
    </recommendedName>
</protein>
<dbReference type="OrthoDB" id="9783412at2"/>
<evidence type="ECO:0000259" key="1">
    <source>
        <dbReference type="Pfam" id="PF13173"/>
    </source>
</evidence>
<accession>A0A1P8KP53</accession>
<dbReference type="Gene3D" id="3.40.50.300">
    <property type="entry name" value="P-loop containing nucleotide triphosphate hydrolases"/>
    <property type="match status" value="1"/>
</dbReference>
<dbReference type="InterPro" id="IPR041682">
    <property type="entry name" value="AAA_14"/>
</dbReference>
<evidence type="ECO:0000313" key="4">
    <source>
        <dbReference type="Proteomes" id="UP000186074"/>
    </source>
</evidence>
<keyword evidence="4" id="KW-1185">Reference proteome</keyword>
<gene>
    <name evidence="3" type="ORF">LPB137_10965</name>
</gene>
<dbReference type="AlphaFoldDB" id="A0A1P8KP53"/>
<dbReference type="Pfam" id="PF13173">
    <property type="entry name" value="AAA_14"/>
    <property type="match status" value="1"/>
</dbReference>
<dbReference type="STRING" id="1850254.LPB137_10965"/>
<proteinExistence type="predicted"/>